<gene>
    <name evidence="2" type="ORF">ACFPYL_08465</name>
</gene>
<dbReference type="RefSeq" id="WP_379152885.1">
    <property type="nucleotide sequence ID" value="NZ_JBHSRJ010000004.1"/>
</dbReference>
<keyword evidence="2" id="KW-0808">Transferase</keyword>
<evidence type="ECO:0000313" key="3">
    <source>
        <dbReference type="Proteomes" id="UP001596135"/>
    </source>
</evidence>
<dbReference type="InterPro" id="IPR000182">
    <property type="entry name" value="GNAT_dom"/>
</dbReference>
<feature type="domain" description="N-acetyltransferase" evidence="1">
    <location>
        <begin position="150"/>
        <end position="288"/>
    </location>
</feature>
<proteinExistence type="predicted"/>
<dbReference type="EMBL" id="JBHSRJ010000004">
    <property type="protein sequence ID" value="MFC6043104.1"/>
    <property type="molecule type" value="Genomic_DNA"/>
</dbReference>
<protein>
    <submittedName>
        <fullName evidence="2">GNAT family N-acetyltransferase</fullName>
        <ecNumber evidence="2">2.3.-.-</ecNumber>
    </submittedName>
</protein>
<dbReference type="GO" id="GO:0016746">
    <property type="term" value="F:acyltransferase activity"/>
    <property type="evidence" value="ECO:0007669"/>
    <property type="project" value="UniProtKB-KW"/>
</dbReference>
<evidence type="ECO:0000313" key="2">
    <source>
        <dbReference type="EMBL" id="MFC6043104.1"/>
    </source>
</evidence>
<sequence>MADAELAAWAEARAADGVPLPEPYAEDQHEAVTVEVDGVDVGGAVLAFGDEPDGRRCSVRVLQTTLPRDDTEVWTAVAGALGEHARARGATSLTTAVAPALTGAFGRAGFQATMIAGAGPLDRDNAPDLQVDRTVAVRPMDLEERRRFAVEAREVMVSGMELAGVVDPASRRLDELDARLARLAEDSAPEGELLLTATVADEPVGSAWATLVPRVDGLDYFGHTMFLYAEHRGRGLSKSFLGALVRNAEHLGVTDIHARVYGRDEWARQQFLRTTDGVEDVHVRKDLS</sequence>
<organism evidence="2 3">
    <name type="scientific">Nocardioides hankookensis</name>
    <dbReference type="NCBI Taxonomy" id="443157"/>
    <lineage>
        <taxon>Bacteria</taxon>
        <taxon>Bacillati</taxon>
        <taxon>Actinomycetota</taxon>
        <taxon>Actinomycetes</taxon>
        <taxon>Propionibacteriales</taxon>
        <taxon>Nocardioidaceae</taxon>
        <taxon>Nocardioides</taxon>
    </lineage>
</organism>
<dbReference type="Proteomes" id="UP001596135">
    <property type="component" value="Unassembled WGS sequence"/>
</dbReference>
<name>A0ABW1LHZ5_9ACTN</name>
<dbReference type="SUPFAM" id="SSF55729">
    <property type="entry name" value="Acyl-CoA N-acyltransferases (Nat)"/>
    <property type="match status" value="1"/>
</dbReference>
<reference evidence="3" key="1">
    <citation type="journal article" date="2019" name="Int. J. Syst. Evol. Microbiol.">
        <title>The Global Catalogue of Microorganisms (GCM) 10K type strain sequencing project: providing services to taxonomists for standard genome sequencing and annotation.</title>
        <authorList>
            <consortium name="The Broad Institute Genomics Platform"/>
            <consortium name="The Broad Institute Genome Sequencing Center for Infectious Disease"/>
            <person name="Wu L."/>
            <person name="Ma J."/>
        </authorList>
    </citation>
    <scope>NUCLEOTIDE SEQUENCE [LARGE SCALE GENOMIC DNA]</scope>
    <source>
        <strain evidence="3">CCUG 54522</strain>
    </source>
</reference>
<accession>A0ABW1LHZ5</accession>
<dbReference type="EC" id="2.3.-.-" evidence="2"/>
<evidence type="ECO:0000259" key="1">
    <source>
        <dbReference type="PROSITE" id="PS51186"/>
    </source>
</evidence>
<dbReference type="PROSITE" id="PS51186">
    <property type="entry name" value="GNAT"/>
    <property type="match status" value="1"/>
</dbReference>
<comment type="caution">
    <text evidence="2">The sequence shown here is derived from an EMBL/GenBank/DDBJ whole genome shotgun (WGS) entry which is preliminary data.</text>
</comment>
<dbReference type="Gene3D" id="3.40.630.30">
    <property type="match status" value="1"/>
</dbReference>
<keyword evidence="2" id="KW-0012">Acyltransferase</keyword>
<dbReference type="InterPro" id="IPR016181">
    <property type="entry name" value="Acyl_CoA_acyltransferase"/>
</dbReference>
<keyword evidence="3" id="KW-1185">Reference proteome</keyword>